<accession>X1MHL8</accession>
<gene>
    <name evidence="1" type="ORF">S06H3_22399</name>
</gene>
<dbReference type="EMBL" id="BARV01011967">
    <property type="protein sequence ID" value="GAI14205.1"/>
    <property type="molecule type" value="Genomic_DNA"/>
</dbReference>
<evidence type="ECO:0008006" key="2">
    <source>
        <dbReference type="Google" id="ProtNLM"/>
    </source>
</evidence>
<feature type="non-terminal residue" evidence="1">
    <location>
        <position position="1"/>
    </location>
</feature>
<proteinExistence type="predicted"/>
<name>X1MHL8_9ZZZZ</name>
<reference evidence="1" key="1">
    <citation type="journal article" date="2014" name="Front. Microbiol.">
        <title>High frequency of phylogenetically diverse reductive dehalogenase-homologous genes in deep subseafloor sedimentary metagenomes.</title>
        <authorList>
            <person name="Kawai M."/>
            <person name="Futagami T."/>
            <person name="Toyoda A."/>
            <person name="Takaki Y."/>
            <person name="Nishi S."/>
            <person name="Hori S."/>
            <person name="Arai W."/>
            <person name="Tsubouchi T."/>
            <person name="Morono Y."/>
            <person name="Uchiyama I."/>
            <person name="Ito T."/>
            <person name="Fujiyama A."/>
            <person name="Inagaki F."/>
            <person name="Takami H."/>
        </authorList>
    </citation>
    <scope>NUCLEOTIDE SEQUENCE</scope>
    <source>
        <strain evidence="1">Expedition CK06-06</strain>
    </source>
</reference>
<protein>
    <recommendedName>
        <fullName evidence="2">Right handed beta helix domain-containing protein</fullName>
    </recommendedName>
</protein>
<evidence type="ECO:0000313" key="1">
    <source>
        <dbReference type="EMBL" id="GAI14205.1"/>
    </source>
</evidence>
<organism evidence="1">
    <name type="scientific">marine sediment metagenome</name>
    <dbReference type="NCBI Taxonomy" id="412755"/>
    <lineage>
        <taxon>unclassified sequences</taxon>
        <taxon>metagenomes</taxon>
        <taxon>ecological metagenomes</taxon>
    </lineage>
</organism>
<comment type="caution">
    <text evidence="1">The sequence shown here is derived from an EMBL/GenBank/DDBJ whole genome shotgun (WGS) entry which is preliminary data.</text>
</comment>
<sequence length="225" mass="23604">SSDANEPNALGQGGAMHFWATEADIIDCNISRNQAEASGGGVYFGGESAPSLTNCLLTENTAGRDGGGISANIFNQLAIFNCTIAGNIVTGIGFEYGYGGGLHCSHNSYTDLIDSILWGNTSTNGSQIAIGTGFEYDPLPSTVDVSYSNVQGERSLVFVDENCTLNWGVGNVHTDPCFVTGPLGDYYLSQTNTNDPKQTTDSPCVDAGSDLAINVGLHLYKGEFC</sequence>
<dbReference type="AlphaFoldDB" id="X1MHL8"/>
<dbReference type="SUPFAM" id="SSF51126">
    <property type="entry name" value="Pectin lyase-like"/>
    <property type="match status" value="1"/>
</dbReference>
<dbReference type="InterPro" id="IPR011050">
    <property type="entry name" value="Pectin_lyase_fold/virulence"/>
</dbReference>